<keyword evidence="4" id="KW-0235">DNA replication</keyword>
<dbReference type="EMBL" id="CP071182">
    <property type="protein sequence ID" value="QSO49793.1"/>
    <property type="molecule type" value="Genomic_DNA"/>
</dbReference>
<dbReference type="InterPro" id="IPR020476">
    <property type="entry name" value="Nudix_hydrolase"/>
</dbReference>
<evidence type="ECO:0000256" key="4">
    <source>
        <dbReference type="ARBA" id="ARBA00022705"/>
    </source>
</evidence>
<evidence type="ECO:0000313" key="13">
    <source>
        <dbReference type="EMBL" id="QSO49793.1"/>
    </source>
</evidence>
<dbReference type="Pfam" id="PF14815">
    <property type="entry name" value="NUDIX_4"/>
    <property type="match status" value="1"/>
</dbReference>
<dbReference type="InterPro" id="IPR015797">
    <property type="entry name" value="NUDIX_hydrolase-like_dom_sf"/>
</dbReference>
<evidence type="ECO:0000256" key="1">
    <source>
        <dbReference type="ARBA" id="ARBA00001946"/>
    </source>
</evidence>
<evidence type="ECO:0000256" key="7">
    <source>
        <dbReference type="ARBA" id="ARBA00022801"/>
    </source>
</evidence>
<dbReference type="PROSITE" id="PS51462">
    <property type="entry name" value="NUDIX"/>
    <property type="match status" value="1"/>
</dbReference>
<keyword evidence="5" id="KW-0479">Metal-binding</keyword>
<dbReference type="InterPro" id="IPR029119">
    <property type="entry name" value="MutY_C"/>
</dbReference>
<keyword evidence="3" id="KW-0515">Mutator protein</keyword>
<organism evidence="13 14">
    <name type="scientific">Alicyclobacillus mengziensis</name>
    <dbReference type="NCBI Taxonomy" id="2931921"/>
    <lineage>
        <taxon>Bacteria</taxon>
        <taxon>Bacillati</taxon>
        <taxon>Bacillota</taxon>
        <taxon>Bacilli</taxon>
        <taxon>Bacillales</taxon>
        <taxon>Alicyclobacillaceae</taxon>
        <taxon>Alicyclobacillus</taxon>
    </lineage>
</organism>
<reference evidence="13 14" key="1">
    <citation type="submission" date="2021-02" db="EMBL/GenBank/DDBJ databases">
        <title>Alicyclobacillus curvatus sp. nov. and Alicyclobacillus mengziensis sp. nov., two acidophilic bacteria isolated from acid mine drainage.</title>
        <authorList>
            <person name="Huang Y."/>
        </authorList>
    </citation>
    <scope>NUCLEOTIDE SEQUENCE [LARGE SCALE GENOMIC DNA]</scope>
    <source>
        <strain evidence="13 14">S30H14</strain>
    </source>
</reference>
<dbReference type="GO" id="GO:0006281">
    <property type="term" value="P:DNA repair"/>
    <property type="evidence" value="ECO:0007669"/>
    <property type="project" value="UniProtKB-KW"/>
</dbReference>
<evidence type="ECO:0000256" key="9">
    <source>
        <dbReference type="ARBA" id="ARBA00023204"/>
    </source>
</evidence>
<evidence type="ECO:0000256" key="5">
    <source>
        <dbReference type="ARBA" id="ARBA00022723"/>
    </source>
</evidence>
<dbReference type="InterPro" id="IPR020084">
    <property type="entry name" value="NUDIX_hydrolase_CS"/>
</dbReference>
<dbReference type="GO" id="GO:0044716">
    <property type="term" value="F:8-oxo-GDP phosphatase activity"/>
    <property type="evidence" value="ECO:0007669"/>
    <property type="project" value="TreeGrafter"/>
</dbReference>
<dbReference type="PROSITE" id="PS00893">
    <property type="entry name" value="NUDIX_BOX"/>
    <property type="match status" value="1"/>
</dbReference>
<gene>
    <name evidence="13" type="ORF">JZ786_09865</name>
</gene>
<dbReference type="CDD" id="cd03425">
    <property type="entry name" value="NUDIX_MutT_NudA_like"/>
    <property type="match status" value="1"/>
</dbReference>
<evidence type="ECO:0000256" key="3">
    <source>
        <dbReference type="ARBA" id="ARBA00022457"/>
    </source>
</evidence>
<sequence length="119" mass="13510">MVHEQQKILCALRSEQMSLSGLWEFPGGKIEPGETSEQALAREIHEELGCTIEVGDFVVTCTHEYLNVCVQLDTYYAEIIYGTPVAKEHQKLEWVNTDALQKLEWAPADMPTVQTLMKK</sequence>
<dbReference type="KEGG" id="afx:JZ786_09865"/>
<dbReference type="SUPFAM" id="SSF55811">
    <property type="entry name" value="Nudix"/>
    <property type="match status" value="1"/>
</dbReference>
<keyword evidence="6" id="KW-0227">DNA damage</keyword>
<evidence type="ECO:0000256" key="11">
    <source>
        <dbReference type="ARBA" id="ARBA00038905"/>
    </source>
</evidence>
<comment type="cofactor">
    <cofactor evidence="1">
        <name>Mg(2+)</name>
        <dbReference type="ChEBI" id="CHEBI:18420"/>
    </cofactor>
</comment>
<keyword evidence="9" id="KW-0234">DNA repair</keyword>
<evidence type="ECO:0000256" key="6">
    <source>
        <dbReference type="ARBA" id="ARBA00022763"/>
    </source>
</evidence>
<dbReference type="GO" id="GO:0006260">
    <property type="term" value="P:DNA replication"/>
    <property type="evidence" value="ECO:0007669"/>
    <property type="project" value="UniProtKB-KW"/>
</dbReference>
<dbReference type="AlphaFoldDB" id="A0A9X7W4L7"/>
<keyword evidence="8" id="KW-0460">Magnesium</keyword>
<keyword evidence="7" id="KW-0378">Hydrolase</keyword>
<dbReference type="GO" id="GO:0044715">
    <property type="term" value="F:8-oxo-dGDP phosphatase activity"/>
    <property type="evidence" value="ECO:0007669"/>
    <property type="project" value="TreeGrafter"/>
</dbReference>
<comment type="similarity">
    <text evidence="2">Belongs to the Nudix hydrolase family.</text>
</comment>
<dbReference type="InterPro" id="IPR047127">
    <property type="entry name" value="MutT-like"/>
</dbReference>
<dbReference type="InterPro" id="IPR000086">
    <property type="entry name" value="NUDIX_hydrolase_dom"/>
</dbReference>
<evidence type="ECO:0000259" key="12">
    <source>
        <dbReference type="PROSITE" id="PS51462"/>
    </source>
</evidence>
<dbReference type="GO" id="GO:0046872">
    <property type="term" value="F:metal ion binding"/>
    <property type="evidence" value="ECO:0007669"/>
    <property type="project" value="UniProtKB-KW"/>
</dbReference>
<evidence type="ECO:0000256" key="2">
    <source>
        <dbReference type="ARBA" id="ARBA00005582"/>
    </source>
</evidence>
<dbReference type="PANTHER" id="PTHR47707:SF1">
    <property type="entry name" value="NUDIX HYDROLASE FAMILY PROTEIN"/>
    <property type="match status" value="1"/>
</dbReference>
<dbReference type="GO" id="GO:0008413">
    <property type="term" value="F:8-oxo-7,8-dihydroguanosine triphosphate pyrophosphatase activity"/>
    <property type="evidence" value="ECO:0007669"/>
    <property type="project" value="TreeGrafter"/>
</dbReference>
<evidence type="ECO:0000256" key="8">
    <source>
        <dbReference type="ARBA" id="ARBA00022842"/>
    </source>
</evidence>
<dbReference type="PRINTS" id="PR00502">
    <property type="entry name" value="NUDIXFAMILY"/>
</dbReference>
<dbReference type="EC" id="3.6.1.55" evidence="11"/>
<proteinExistence type="inferred from homology"/>
<name>A0A9X7W4L7_9BACL</name>
<dbReference type="Gene3D" id="3.90.79.10">
    <property type="entry name" value="Nucleoside Triphosphate Pyrophosphohydrolase"/>
    <property type="match status" value="1"/>
</dbReference>
<evidence type="ECO:0000256" key="10">
    <source>
        <dbReference type="ARBA" id="ARBA00035861"/>
    </source>
</evidence>
<feature type="domain" description="Nudix hydrolase" evidence="12">
    <location>
        <begin position="1"/>
        <end position="117"/>
    </location>
</feature>
<accession>A0A9X7W4L7</accession>
<comment type="catalytic activity">
    <reaction evidence="10">
        <text>8-oxo-dGTP + H2O = 8-oxo-dGMP + diphosphate + H(+)</text>
        <dbReference type="Rhea" id="RHEA:31575"/>
        <dbReference type="ChEBI" id="CHEBI:15377"/>
        <dbReference type="ChEBI" id="CHEBI:15378"/>
        <dbReference type="ChEBI" id="CHEBI:33019"/>
        <dbReference type="ChEBI" id="CHEBI:63224"/>
        <dbReference type="ChEBI" id="CHEBI:77896"/>
        <dbReference type="EC" id="3.6.1.55"/>
    </reaction>
</comment>
<evidence type="ECO:0000313" key="14">
    <source>
        <dbReference type="Proteomes" id="UP000663505"/>
    </source>
</evidence>
<dbReference type="Proteomes" id="UP000663505">
    <property type="component" value="Chromosome"/>
</dbReference>
<keyword evidence="14" id="KW-1185">Reference proteome</keyword>
<dbReference type="PANTHER" id="PTHR47707">
    <property type="entry name" value="8-OXO-DGTP DIPHOSPHATASE"/>
    <property type="match status" value="1"/>
</dbReference>
<dbReference type="GO" id="GO:0035539">
    <property type="term" value="F:8-oxo-7,8-dihydrodeoxyguanosine triphosphate pyrophosphatase activity"/>
    <property type="evidence" value="ECO:0007669"/>
    <property type="project" value="UniProtKB-EC"/>
</dbReference>
<protein>
    <recommendedName>
        <fullName evidence="11">8-oxo-dGTP diphosphatase</fullName>
        <ecNumber evidence="11">3.6.1.55</ecNumber>
    </recommendedName>
</protein>